<proteinExistence type="predicted"/>
<dbReference type="RefSeq" id="WP_168034562.1">
    <property type="nucleotide sequence ID" value="NZ_JAAVNE010000056.1"/>
</dbReference>
<organism evidence="1 2">
    <name type="scientific">Falsiroseomonas selenitidurans</name>
    <dbReference type="NCBI Taxonomy" id="2716335"/>
    <lineage>
        <taxon>Bacteria</taxon>
        <taxon>Pseudomonadati</taxon>
        <taxon>Pseudomonadota</taxon>
        <taxon>Alphaproteobacteria</taxon>
        <taxon>Acetobacterales</taxon>
        <taxon>Roseomonadaceae</taxon>
        <taxon>Falsiroseomonas</taxon>
    </lineage>
</organism>
<dbReference type="PANTHER" id="PTHR33293:SF2">
    <property type="entry name" value="TRANSPOSASE"/>
    <property type="match status" value="1"/>
</dbReference>
<dbReference type="PANTHER" id="PTHR33293">
    <property type="entry name" value="INSERTION ELEMENT IS1 1 PROTEIN INSB-RELATED"/>
    <property type="match status" value="1"/>
</dbReference>
<dbReference type="Proteomes" id="UP000787635">
    <property type="component" value="Unassembled WGS sequence"/>
</dbReference>
<name>A0ABX1EA55_9PROT</name>
<sequence length="294" mass="32400">MNKLPLAKRVQILSMLCEGSSMRSISRVADVSINTVTSLLEKAGAACAEHHHKAVRGVQSKRVQCDEIWSFCYAKAKNVATAKAAPEEAGDVWTWTALDADSKLILSWLVGGRDAGYATEFMQDVADRLANRVQLTTDGHKAYLEAVEGAFGAEVDYAQLVKLYGDTPGPAGRYSPAECTGIRKTRIEGRPDKAHVSTSYVERQNLTMRMSMRRFTRLTNAFSKKAENHAHMVALYTVWYNFVRTHKTLRCSPAMAAGISATLWSMEDVVALVDAREAPAAKRGPYKTRQPKAA</sequence>
<dbReference type="Gene3D" id="1.10.1270.10">
    <property type="entry name" value="TrpR-like"/>
    <property type="match status" value="1"/>
</dbReference>
<protein>
    <submittedName>
        <fullName evidence="1">DDE-type integrase/transposase/recombinase</fullName>
    </submittedName>
</protein>
<evidence type="ECO:0000313" key="1">
    <source>
        <dbReference type="EMBL" id="NKC33843.1"/>
    </source>
</evidence>
<keyword evidence="2" id="KW-1185">Reference proteome</keyword>
<accession>A0ABX1EA55</accession>
<dbReference type="InterPro" id="IPR038116">
    <property type="entry name" value="TrpR-like_sf"/>
</dbReference>
<dbReference type="InterPro" id="IPR051354">
    <property type="entry name" value="Transposase_27_IS1"/>
</dbReference>
<reference evidence="1 2" key="1">
    <citation type="submission" date="2020-03" db="EMBL/GenBank/DDBJ databases">
        <title>Roseomonas selenitidurans sp. nov. isolated from urban soil.</title>
        <authorList>
            <person name="Liu H."/>
        </authorList>
    </citation>
    <scope>NUCLEOTIDE SEQUENCE [LARGE SCALE GENOMIC DNA]</scope>
    <source>
        <strain evidence="1 2">BU-1</strain>
    </source>
</reference>
<dbReference type="EMBL" id="JAAVNE010000056">
    <property type="protein sequence ID" value="NKC33843.1"/>
    <property type="molecule type" value="Genomic_DNA"/>
</dbReference>
<comment type="caution">
    <text evidence="1">The sequence shown here is derived from an EMBL/GenBank/DDBJ whole genome shotgun (WGS) entry which is preliminary data.</text>
</comment>
<evidence type="ECO:0000313" key="2">
    <source>
        <dbReference type="Proteomes" id="UP000787635"/>
    </source>
</evidence>
<gene>
    <name evidence="1" type="ORF">HEQ75_23480</name>
</gene>